<reference evidence="2" key="1">
    <citation type="submission" date="2016-06" db="EMBL/GenBank/DDBJ databases">
        <title>Parallel loss of symbiosis genes in relatives of nitrogen-fixing non-legume Parasponia.</title>
        <authorList>
            <person name="Van Velzen R."/>
            <person name="Holmer R."/>
            <person name="Bu F."/>
            <person name="Rutten L."/>
            <person name="Van Zeijl A."/>
            <person name="Liu W."/>
            <person name="Santuari L."/>
            <person name="Cao Q."/>
            <person name="Sharma T."/>
            <person name="Shen D."/>
            <person name="Roswanjaya Y."/>
            <person name="Wardhani T."/>
            <person name="Kalhor M.S."/>
            <person name="Jansen J."/>
            <person name="Van den Hoogen J."/>
            <person name="Gungor B."/>
            <person name="Hartog M."/>
            <person name="Hontelez J."/>
            <person name="Verver J."/>
            <person name="Yang W.-C."/>
            <person name="Schijlen E."/>
            <person name="Repin R."/>
            <person name="Schilthuizen M."/>
            <person name="Schranz E."/>
            <person name="Heidstra R."/>
            <person name="Miyata K."/>
            <person name="Fedorova E."/>
            <person name="Kohlen W."/>
            <person name="Bisseling T."/>
            <person name="Smit S."/>
            <person name="Geurts R."/>
        </authorList>
    </citation>
    <scope>NUCLEOTIDE SEQUENCE [LARGE SCALE GENOMIC DNA]</scope>
    <source>
        <strain evidence="2">cv. RG33-2</strain>
    </source>
</reference>
<organism evidence="1 2">
    <name type="scientific">Trema orientale</name>
    <name type="common">Charcoal tree</name>
    <name type="synonym">Celtis orientalis</name>
    <dbReference type="NCBI Taxonomy" id="63057"/>
    <lineage>
        <taxon>Eukaryota</taxon>
        <taxon>Viridiplantae</taxon>
        <taxon>Streptophyta</taxon>
        <taxon>Embryophyta</taxon>
        <taxon>Tracheophyta</taxon>
        <taxon>Spermatophyta</taxon>
        <taxon>Magnoliopsida</taxon>
        <taxon>eudicotyledons</taxon>
        <taxon>Gunneridae</taxon>
        <taxon>Pentapetalae</taxon>
        <taxon>rosids</taxon>
        <taxon>fabids</taxon>
        <taxon>Rosales</taxon>
        <taxon>Cannabaceae</taxon>
        <taxon>Trema</taxon>
    </lineage>
</organism>
<dbReference type="Proteomes" id="UP000237000">
    <property type="component" value="Unassembled WGS sequence"/>
</dbReference>
<comment type="caution">
    <text evidence="1">The sequence shown here is derived from an EMBL/GenBank/DDBJ whole genome shotgun (WGS) entry which is preliminary data.</text>
</comment>
<gene>
    <name evidence="1" type="ORF">TorRG33x02_282380</name>
</gene>
<dbReference type="EMBL" id="JXTC01000357">
    <property type="protein sequence ID" value="PON61217.1"/>
    <property type="molecule type" value="Genomic_DNA"/>
</dbReference>
<sequence length="222" mass="25506">MFAQPTRDDSRRRPVAIKHGLLADEDRECYRVRREARRLVSIDTAMEVSQPKPRQQLDARVVSSSWQFENPRVENIKGFEIGVPNRSQGQLDQRSIVGDMYSIVDNSRTASSTHATKDHVAIDKEIHSRFPDDCFNEVIEDSTLECSHLFLNDHLEGFDIEDKPNDSELLSQEVNDILIENGEVKLDNEKLEEMKDSRHMYVSLGKEMCADVVISEKVKTFI</sequence>
<keyword evidence="2" id="KW-1185">Reference proteome</keyword>
<dbReference type="InParanoid" id="A0A2P5CJJ3"/>
<name>A0A2P5CJJ3_TREOI</name>
<protein>
    <submittedName>
        <fullName evidence="1">Uncharacterized protein</fullName>
    </submittedName>
</protein>
<evidence type="ECO:0000313" key="1">
    <source>
        <dbReference type="EMBL" id="PON61217.1"/>
    </source>
</evidence>
<proteinExistence type="predicted"/>
<evidence type="ECO:0000313" key="2">
    <source>
        <dbReference type="Proteomes" id="UP000237000"/>
    </source>
</evidence>
<dbReference type="AlphaFoldDB" id="A0A2P5CJJ3"/>
<accession>A0A2P5CJJ3</accession>